<dbReference type="PROSITE" id="PS00166">
    <property type="entry name" value="ENOYL_COA_HYDRATASE"/>
    <property type="match status" value="1"/>
</dbReference>
<dbReference type="EMBL" id="CP136051">
    <property type="protein sequence ID" value="WOK04803.1"/>
    <property type="molecule type" value="Genomic_DNA"/>
</dbReference>
<accession>A0ABZ0IIE0</accession>
<dbReference type="RefSeq" id="WP_317487603.1">
    <property type="nucleotide sequence ID" value="NZ_CP136051.1"/>
</dbReference>
<dbReference type="InterPro" id="IPR018376">
    <property type="entry name" value="Enoyl-CoA_hyd/isom_CS"/>
</dbReference>
<gene>
    <name evidence="3" type="ORF">RT717_17105</name>
</gene>
<evidence type="ECO:0000256" key="2">
    <source>
        <dbReference type="RuleBase" id="RU003707"/>
    </source>
</evidence>
<dbReference type="SUPFAM" id="SSF52096">
    <property type="entry name" value="ClpP/crotonase"/>
    <property type="match status" value="1"/>
</dbReference>
<dbReference type="Proteomes" id="UP001302349">
    <property type="component" value="Chromosome"/>
</dbReference>
<organism evidence="3 4">
    <name type="scientific">Imperialibacter roseus</name>
    <dbReference type="NCBI Taxonomy" id="1324217"/>
    <lineage>
        <taxon>Bacteria</taxon>
        <taxon>Pseudomonadati</taxon>
        <taxon>Bacteroidota</taxon>
        <taxon>Cytophagia</taxon>
        <taxon>Cytophagales</taxon>
        <taxon>Flammeovirgaceae</taxon>
        <taxon>Imperialibacter</taxon>
    </lineage>
</organism>
<dbReference type="PANTHER" id="PTHR42964">
    <property type="entry name" value="ENOYL-COA HYDRATASE"/>
    <property type="match status" value="1"/>
</dbReference>
<keyword evidence="4" id="KW-1185">Reference proteome</keyword>
<proteinExistence type="inferred from homology"/>
<dbReference type="InterPro" id="IPR051683">
    <property type="entry name" value="Enoyl-CoA_Hydratase/Isomerase"/>
</dbReference>
<dbReference type="PANTHER" id="PTHR42964:SF1">
    <property type="entry name" value="POLYKETIDE BIOSYNTHESIS ENOYL-COA HYDRATASE PKSH-RELATED"/>
    <property type="match status" value="1"/>
</dbReference>
<evidence type="ECO:0000313" key="4">
    <source>
        <dbReference type="Proteomes" id="UP001302349"/>
    </source>
</evidence>
<dbReference type="InterPro" id="IPR029045">
    <property type="entry name" value="ClpP/crotonase-like_dom_sf"/>
</dbReference>
<dbReference type="InterPro" id="IPR001753">
    <property type="entry name" value="Enoyl-CoA_hydra/iso"/>
</dbReference>
<comment type="similarity">
    <text evidence="1 2">Belongs to the enoyl-CoA hydratase/isomerase family.</text>
</comment>
<name>A0ABZ0IIE0_9BACT</name>
<dbReference type="Pfam" id="PF00378">
    <property type="entry name" value="ECH_1"/>
    <property type="match status" value="1"/>
</dbReference>
<evidence type="ECO:0000256" key="1">
    <source>
        <dbReference type="ARBA" id="ARBA00005254"/>
    </source>
</evidence>
<dbReference type="Gene3D" id="3.90.226.10">
    <property type="entry name" value="2-enoyl-CoA Hydratase, Chain A, domain 1"/>
    <property type="match status" value="1"/>
</dbReference>
<reference evidence="3 4" key="1">
    <citation type="journal article" date="2023" name="Microbiol. Resour. Announc.">
        <title>Complete Genome Sequence of Imperialibacter roseus strain P4T.</title>
        <authorList>
            <person name="Tizabi D.R."/>
            <person name="Bachvaroff T."/>
            <person name="Hill R.T."/>
        </authorList>
    </citation>
    <scope>NUCLEOTIDE SEQUENCE [LARGE SCALE GENOMIC DNA]</scope>
    <source>
        <strain evidence="3 4">P4T</strain>
    </source>
</reference>
<protein>
    <submittedName>
        <fullName evidence="3">Enoyl-CoA hydratase-related protein</fullName>
    </submittedName>
</protein>
<sequence>MDLIKYETGERLAWITLNRPEKRNALSHELVAELKEAFQKAAYDPKVKVIILKAEGTSFCAGADIAYLQQLQSNTYEENLEDSIHLKELFEMIYTIPKVVIAQVQGPAIAGGCGLATVCDMVYAVPEAQFGYTEVKIGFIPAIVMVFLVRKLGDAKARELLLTGQLIDAKKAWELGIVNEVVEADRLASRVEEMAAKLISSNSEQSMGMTKQMMAEVQQMSIVDALQYAAEQNAVARSTKDCKRGMAAFLNKEKITW</sequence>
<evidence type="ECO:0000313" key="3">
    <source>
        <dbReference type="EMBL" id="WOK04803.1"/>
    </source>
</evidence>
<dbReference type="CDD" id="cd06558">
    <property type="entry name" value="crotonase-like"/>
    <property type="match status" value="1"/>
</dbReference>